<protein>
    <submittedName>
        <fullName evidence="3">Universal stress protein A2</fullName>
    </submittedName>
</protein>
<dbReference type="PANTHER" id="PTHR46268:SF6">
    <property type="entry name" value="UNIVERSAL STRESS PROTEIN UP12"/>
    <property type="match status" value="1"/>
</dbReference>
<sequence length="142" mass="15343">MAKQYQKILVPVDGSDQSYNAVREAVMLAQWSEGELIVLTVKDLVRYYGIANYGIVETPGLDKLANDILLKVGSIIPAEFKFKTQILSGSPKREIVQYAKDNDIDLIVMGATGAGAIDKLLAGSTTNYVVNHAPCAVTIIQG</sequence>
<dbReference type="Pfam" id="PF00582">
    <property type="entry name" value="Usp"/>
    <property type="match status" value="1"/>
</dbReference>
<dbReference type="RefSeq" id="WP_011676377.1">
    <property type="nucleotide sequence ID" value="NZ_AZSI01000009.1"/>
</dbReference>
<dbReference type="PATRIC" id="fig|1415168.3.peg.523"/>
<comment type="caution">
    <text evidence="3">The sequence shown here is derived from an EMBL/GenBank/DDBJ whole genome shotgun (WGS) entry which is preliminary data.</text>
</comment>
<dbReference type="Proteomes" id="UP000028401">
    <property type="component" value="Unassembled WGS sequence"/>
</dbReference>
<dbReference type="CDD" id="cd00293">
    <property type="entry name" value="USP-like"/>
    <property type="match status" value="1"/>
</dbReference>
<dbReference type="PANTHER" id="PTHR46268">
    <property type="entry name" value="STRESS RESPONSE PROTEIN NHAX"/>
    <property type="match status" value="1"/>
</dbReference>
<reference evidence="3 4" key="1">
    <citation type="submission" date="2014-06" db="EMBL/GenBank/DDBJ databases">
        <title>Draft genome sequence of the putrescine producing strain Lactococcus lactis subsp cremoris GE214.</title>
        <authorList>
            <person name="Ladero V."/>
            <person name="Linares D.M."/>
            <person name="del Rio B."/>
            <person name="Mayo B."/>
            <person name="Martin M.C."/>
            <person name="Fernandez M."/>
            <person name="Alvarez M.A."/>
        </authorList>
    </citation>
    <scope>NUCLEOTIDE SEQUENCE [LARGE SCALE GENOMIC DNA]</scope>
    <source>
        <strain evidence="3 4">GE214</strain>
    </source>
</reference>
<gene>
    <name evidence="3" type="ORF">U725_00495</name>
</gene>
<dbReference type="InterPro" id="IPR006015">
    <property type="entry name" value="Universal_stress_UspA"/>
</dbReference>
<dbReference type="GeneID" id="61109657"/>
<comment type="similarity">
    <text evidence="1">Belongs to the universal stress protein A family.</text>
</comment>
<evidence type="ECO:0000313" key="3">
    <source>
        <dbReference type="EMBL" id="KEY63362.1"/>
    </source>
</evidence>
<evidence type="ECO:0000313" key="4">
    <source>
        <dbReference type="Proteomes" id="UP000028401"/>
    </source>
</evidence>
<name>A0A084ADI3_LACLC</name>
<dbReference type="InterPro" id="IPR006016">
    <property type="entry name" value="UspA"/>
</dbReference>
<evidence type="ECO:0000259" key="2">
    <source>
        <dbReference type="Pfam" id="PF00582"/>
    </source>
</evidence>
<dbReference type="InterPro" id="IPR014729">
    <property type="entry name" value="Rossmann-like_a/b/a_fold"/>
</dbReference>
<dbReference type="AlphaFoldDB" id="A0A084ADI3"/>
<proteinExistence type="inferred from homology"/>
<dbReference type="Gene3D" id="3.40.50.620">
    <property type="entry name" value="HUPs"/>
    <property type="match status" value="1"/>
</dbReference>
<accession>A0A084ADI3</accession>
<feature type="domain" description="UspA" evidence="2">
    <location>
        <begin position="5"/>
        <end position="140"/>
    </location>
</feature>
<dbReference type="EMBL" id="AZSI01000009">
    <property type="protein sequence ID" value="KEY63362.1"/>
    <property type="molecule type" value="Genomic_DNA"/>
</dbReference>
<dbReference type="SUPFAM" id="SSF52402">
    <property type="entry name" value="Adenine nucleotide alpha hydrolases-like"/>
    <property type="match status" value="1"/>
</dbReference>
<organism evidence="3 4">
    <name type="scientific">Lactococcus cremoris subsp. cremoris GE214</name>
    <dbReference type="NCBI Taxonomy" id="1415168"/>
    <lineage>
        <taxon>Bacteria</taxon>
        <taxon>Bacillati</taxon>
        <taxon>Bacillota</taxon>
        <taxon>Bacilli</taxon>
        <taxon>Lactobacillales</taxon>
        <taxon>Streptococcaceae</taxon>
        <taxon>Lactococcus</taxon>
        <taxon>Lactococcus cremoris subsp. cremoris</taxon>
    </lineage>
</organism>
<dbReference type="PRINTS" id="PR01438">
    <property type="entry name" value="UNVRSLSTRESS"/>
</dbReference>
<dbReference type="SMR" id="A0A084ADI3"/>
<evidence type="ECO:0000256" key="1">
    <source>
        <dbReference type="ARBA" id="ARBA00008791"/>
    </source>
</evidence>